<name>A0ACC2JMZ0_9PEZI</name>
<accession>A0ACC2JMZ0</accession>
<gene>
    <name evidence="1" type="ORF">O1611_g4762</name>
</gene>
<dbReference type="EMBL" id="JAPUUL010000935">
    <property type="protein sequence ID" value="KAJ8128871.1"/>
    <property type="molecule type" value="Genomic_DNA"/>
</dbReference>
<proteinExistence type="predicted"/>
<reference evidence="1" key="1">
    <citation type="submission" date="2022-12" db="EMBL/GenBank/DDBJ databases">
        <title>Genome Sequence of Lasiodiplodia mahajangana.</title>
        <authorList>
            <person name="Buettner E."/>
        </authorList>
    </citation>
    <scope>NUCLEOTIDE SEQUENCE</scope>
    <source>
        <strain evidence="1">VT137</strain>
    </source>
</reference>
<dbReference type="Proteomes" id="UP001153332">
    <property type="component" value="Unassembled WGS sequence"/>
</dbReference>
<evidence type="ECO:0000313" key="2">
    <source>
        <dbReference type="Proteomes" id="UP001153332"/>
    </source>
</evidence>
<protein>
    <submittedName>
        <fullName evidence="1">Uncharacterized protein</fullName>
    </submittedName>
</protein>
<keyword evidence="2" id="KW-1185">Reference proteome</keyword>
<evidence type="ECO:0000313" key="1">
    <source>
        <dbReference type="EMBL" id="KAJ8128871.1"/>
    </source>
</evidence>
<organism evidence="1 2">
    <name type="scientific">Lasiodiplodia mahajangana</name>
    <dbReference type="NCBI Taxonomy" id="1108764"/>
    <lineage>
        <taxon>Eukaryota</taxon>
        <taxon>Fungi</taxon>
        <taxon>Dikarya</taxon>
        <taxon>Ascomycota</taxon>
        <taxon>Pezizomycotina</taxon>
        <taxon>Dothideomycetes</taxon>
        <taxon>Dothideomycetes incertae sedis</taxon>
        <taxon>Botryosphaeriales</taxon>
        <taxon>Botryosphaeriaceae</taxon>
        <taxon>Lasiodiplodia</taxon>
    </lineage>
</organism>
<comment type="caution">
    <text evidence="1">The sequence shown here is derived from an EMBL/GenBank/DDBJ whole genome shotgun (WGS) entry which is preliminary data.</text>
</comment>
<sequence length="219" mass="23246">MSSAQPYLTATATLITSLVNGEWTDNVCCGLCGMYCVNHEDWHCHILADHFGSVQNTTFVHYTTNQHATTLPSESFYTSHPALHVGLNSGNIGNSGFGSDSFGSSGPSNIVFGGGNFGNGSLGNSSFGNGNISNVGHTGAQNQAPYLSNHVTPLNQGYYEGHSALFPGANIVNDGQAAPSNATSYPTHSHQGSTKLDVSEDMYLWESGNPHRIFMMRPV</sequence>